<dbReference type="AlphaFoldDB" id="D3S084"/>
<gene>
    <name evidence="9" type="ordered locus">Ferp_2010</name>
</gene>
<dbReference type="GO" id="GO:0004619">
    <property type="term" value="F:phosphoglycerate mutase activity"/>
    <property type="evidence" value="ECO:0007669"/>
    <property type="project" value="UniProtKB-EC"/>
</dbReference>
<dbReference type="GO" id="GO:0016301">
    <property type="term" value="F:kinase activity"/>
    <property type="evidence" value="ECO:0007669"/>
    <property type="project" value="UniProtKB-KW"/>
</dbReference>
<reference evidence="9 10" key="2">
    <citation type="journal article" date="2011" name="Stand. Genomic Sci.">
        <title>Complete genome sequence of Ferroglobus placidus AEDII12DO.</title>
        <authorList>
            <person name="Anderson I."/>
            <person name="Risso C."/>
            <person name="Holmes D."/>
            <person name="Lucas S."/>
            <person name="Copeland A."/>
            <person name="Lapidus A."/>
            <person name="Cheng J.F."/>
            <person name="Bruce D."/>
            <person name="Goodwin L."/>
            <person name="Pitluck S."/>
            <person name="Saunders E."/>
            <person name="Brettin T."/>
            <person name="Detter J.C."/>
            <person name="Han C."/>
            <person name="Tapia R."/>
            <person name="Larimer F."/>
            <person name="Land M."/>
            <person name="Hauser L."/>
            <person name="Woyke T."/>
            <person name="Lovley D."/>
            <person name="Kyrpides N."/>
            <person name="Ivanova N."/>
        </authorList>
    </citation>
    <scope>NUCLEOTIDE SEQUENCE [LARGE SCALE GENOMIC DNA]</scope>
    <source>
        <strain evidence="10">DSM 10642 / AEDII12DO</strain>
    </source>
</reference>
<accession>D3S084</accession>
<comment type="function">
    <text evidence="2">Catalyzes the interconversion of 2-phosphoglycerate and 3-phosphoglycerate.</text>
</comment>
<evidence type="ECO:0000256" key="6">
    <source>
        <dbReference type="ARBA" id="ARBA00023152"/>
    </source>
</evidence>
<reference evidence="10" key="1">
    <citation type="submission" date="2010-02" db="EMBL/GenBank/DDBJ databases">
        <title>Complete sequence of Ferroglobus placidus DSM 10642.</title>
        <authorList>
            <consortium name="US DOE Joint Genome Institute"/>
            <person name="Lucas S."/>
            <person name="Copeland A."/>
            <person name="Lapidus A."/>
            <person name="Cheng J.-F."/>
            <person name="Bruce D."/>
            <person name="Goodwin L."/>
            <person name="Pitluck S."/>
            <person name="Saunders E."/>
            <person name="Brettin T."/>
            <person name="Detter J.C."/>
            <person name="Han C."/>
            <person name="Tapia R."/>
            <person name="Larimer F."/>
            <person name="Land M."/>
            <person name="Hauser L."/>
            <person name="Kyrpides N."/>
            <person name="Ivanova N."/>
            <person name="Holmes D."/>
            <person name="Lovley D."/>
            <person name="Kyrpides N."/>
            <person name="Anderson I.J."/>
            <person name="Woyke T."/>
        </authorList>
    </citation>
    <scope>NUCLEOTIDE SEQUENCE [LARGE SCALE GENOMIC DNA]</scope>
    <source>
        <strain evidence="10">DSM 10642 / AEDII12DO</strain>
    </source>
</reference>
<evidence type="ECO:0000256" key="2">
    <source>
        <dbReference type="ARBA" id="ARBA00002315"/>
    </source>
</evidence>
<dbReference type="Gene3D" id="3.40.720.10">
    <property type="entry name" value="Alkaline Phosphatase, subunit A"/>
    <property type="match status" value="2"/>
</dbReference>
<dbReference type="UniPathway" id="UPA00109">
    <property type="reaction ID" value="UER00186"/>
</dbReference>
<evidence type="ECO:0000256" key="4">
    <source>
        <dbReference type="ARBA" id="ARBA00005524"/>
    </source>
</evidence>
<name>D3S084_FERPA</name>
<dbReference type="Pfam" id="PF10143">
    <property type="entry name" value="PhosphMutase"/>
    <property type="match status" value="1"/>
</dbReference>
<dbReference type="PANTHER" id="PTHR31209:SF4">
    <property type="entry name" value="2,3-BISPHOSPHOGLYCERATE-INDEPENDENT PHOSPHOGLYCERATE MUTASE"/>
    <property type="match status" value="1"/>
</dbReference>
<dbReference type="InterPro" id="IPR017850">
    <property type="entry name" value="Alkaline_phosphatase_core_sf"/>
</dbReference>
<dbReference type="Proteomes" id="UP000002613">
    <property type="component" value="Chromosome"/>
</dbReference>
<dbReference type="EC" id="5.4.2.12" evidence="5"/>
<dbReference type="NCBIfam" id="TIGR02535">
    <property type="entry name" value="hyp_Hser_kinase"/>
    <property type="match status" value="1"/>
</dbReference>
<dbReference type="InterPro" id="IPR004456">
    <property type="entry name" value="Pglycerate_mutase_ApgM"/>
</dbReference>
<proteinExistence type="inferred from homology"/>
<dbReference type="STRING" id="589924.Ferp_2010"/>
<keyword evidence="9" id="KW-0418">Kinase</keyword>
<dbReference type="SUPFAM" id="SSF53649">
    <property type="entry name" value="Alkaline phosphatase-like"/>
    <property type="match status" value="1"/>
</dbReference>
<dbReference type="GO" id="GO:0006096">
    <property type="term" value="P:glycolytic process"/>
    <property type="evidence" value="ECO:0007669"/>
    <property type="project" value="UniProtKB-UniPathway"/>
</dbReference>
<keyword evidence="6" id="KW-0324">Glycolysis</keyword>
<dbReference type="RefSeq" id="WP_012966486.1">
    <property type="nucleotide sequence ID" value="NC_013849.1"/>
</dbReference>
<dbReference type="KEGG" id="fpl:Ferp_2010"/>
<dbReference type="eggNOG" id="arCOG01696">
    <property type="taxonomic scope" value="Archaea"/>
</dbReference>
<dbReference type="GeneID" id="8779543"/>
<dbReference type="HOGENOM" id="CLU_034906_2_0_2"/>
<keyword evidence="9" id="KW-0808">Transferase</keyword>
<comment type="pathway">
    <text evidence="3">Carbohydrate degradation; glycolysis; pyruvate from D-glyceraldehyde 3-phosphate: step 3/5.</text>
</comment>
<dbReference type="NCBIfam" id="NF003242">
    <property type="entry name" value="PRK04200.1"/>
    <property type="match status" value="1"/>
</dbReference>
<dbReference type="InterPro" id="IPR006124">
    <property type="entry name" value="Metalloenzyme"/>
</dbReference>
<dbReference type="CDD" id="cd16011">
    <property type="entry name" value="iPGM_like"/>
    <property type="match status" value="1"/>
</dbReference>
<comment type="catalytic activity">
    <reaction evidence="1">
        <text>(2R)-2-phosphoglycerate = (2R)-3-phosphoglycerate</text>
        <dbReference type="Rhea" id="RHEA:15901"/>
        <dbReference type="ChEBI" id="CHEBI:58272"/>
        <dbReference type="ChEBI" id="CHEBI:58289"/>
        <dbReference type="EC" id="5.4.2.12"/>
    </reaction>
</comment>
<keyword evidence="10" id="KW-1185">Reference proteome</keyword>
<dbReference type="PIRSF" id="PIRSF006392">
    <property type="entry name" value="IPGAM_arch"/>
    <property type="match status" value="1"/>
</dbReference>
<keyword evidence="7 9" id="KW-0413">Isomerase</keyword>
<dbReference type="OrthoDB" id="52918at2157"/>
<evidence type="ECO:0000256" key="3">
    <source>
        <dbReference type="ARBA" id="ARBA00004798"/>
    </source>
</evidence>
<dbReference type="PaxDb" id="589924-Ferp_2010"/>
<evidence type="ECO:0000256" key="1">
    <source>
        <dbReference type="ARBA" id="ARBA00000370"/>
    </source>
</evidence>
<dbReference type="EMBL" id="CP001899">
    <property type="protein sequence ID" value="ADC66147.1"/>
    <property type="molecule type" value="Genomic_DNA"/>
</dbReference>
<evidence type="ECO:0000256" key="5">
    <source>
        <dbReference type="ARBA" id="ARBA00012026"/>
    </source>
</evidence>
<evidence type="ECO:0000313" key="10">
    <source>
        <dbReference type="Proteomes" id="UP000002613"/>
    </source>
</evidence>
<protein>
    <recommendedName>
        <fullName evidence="5">phosphoglycerate mutase (2,3-diphosphoglycerate-independent)</fullName>
        <ecNumber evidence="5">5.4.2.12</ecNumber>
    </recommendedName>
</protein>
<dbReference type="InterPro" id="IPR023665">
    <property type="entry name" value="ApgAM_prokaryotes"/>
</dbReference>
<evidence type="ECO:0000313" key="9">
    <source>
        <dbReference type="EMBL" id="ADC66147.1"/>
    </source>
</evidence>
<dbReference type="NCBIfam" id="TIGR00306">
    <property type="entry name" value="apgM"/>
    <property type="match status" value="1"/>
</dbReference>
<sequence>MKYLILIPDGLADWSIEKLGGKTPLEYAQTENMDFIAREGICGIAKTIPEGFEPGSDIANLSILGVDPRKYYTGRGPIEALAKGIKGDVIFRCNLVYIENGVMVDYSGNRITDKEAKEVIRELNENKPFDFVEFHHGFAFRNLLVVNGIEGNAKTFPPHDIMGEKIEKYLPSNGELAELLRKLIYWSMEFLPDVSEKVNAVWPWSGGKLPKMPSFEEMHKLRGCIISEVDLLYGIANALKMDSLKVEGVTAFVDTNYKGLAKAAIKALSKYDLVVLHTEGIDEAGHEGDVELKVEAIELYDEKIVGYIIDRIDLEDTKIMLLPDHPTPIKVRTHVAEPVPVAIYCERKDDVKRYSEKDCRRGKLGLVNATELIKIMKRV</sequence>
<evidence type="ECO:0000259" key="8">
    <source>
        <dbReference type="Pfam" id="PF01676"/>
    </source>
</evidence>
<dbReference type="GO" id="GO:0046872">
    <property type="term" value="F:metal ion binding"/>
    <property type="evidence" value="ECO:0007669"/>
    <property type="project" value="InterPro"/>
</dbReference>
<evidence type="ECO:0000256" key="7">
    <source>
        <dbReference type="ARBA" id="ARBA00023235"/>
    </source>
</evidence>
<feature type="domain" description="Metalloenzyme" evidence="8">
    <location>
        <begin position="1"/>
        <end position="375"/>
    </location>
</feature>
<dbReference type="PANTHER" id="PTHR31209">
    <property type="entry name" value="COFACTOR-INDEPENDENT PHOSPHOGLYCERATE MUTASE"/>
    <property type="match status" value="1"/>
</dbReference>
<organism evidence="9 10">
    <name type="scientific">Ferroglobus placidus (strain DSM 10642 / AEDII12DO)</name>
    <dbReference type="NCBI Taxonomy" id="589924"/>
    <lineage>
        <taxon>Archaea</taxon>
        <taxon>Methanobacteriati</taxon>
        <taxon>Methanobacteriota</taxon>
        <taxon>Archaeoglobi</taxon>
        <taxon>Archaeoglobales</taxon>
        <taxon>Archaeoglobaceae</taxon>
        <taxon>Ferroglobus</taxon>
    </lineage>
</organism>
<dbReference type="Pfam" id="PF01676">
    <property type="entry name" value="Metalloenzyme"/>
    <property type="match status" value="1"/>
</dbReference>
<comment type="similarity">
    <text evidence="4">Belongs to the BPG-independent phosphoglycerate mutase family. A-PGAM subfamily.</text>
</comment>